<dbReference type="Proteomes" id="UP001157353">
    <property type="component" value="Unassembled WGS sequence"/>
</dbReference>
<keyword evidence="4" id="KW-1185">Reference proteome</keyword>
<dbReference type="Pfam" id="PF00135">
    <property type="entry name" value="COesterase"/>
    <property type="match status" value="1"/>
</dbReference>
<evidence type="ECO:0000313" key="4">
    <source>
        <dbReference type="Proteomes" id="UP001157353"/>
    </source>
</evidence>
<feature type="signal peptide" evidence="1">
    <location>
        <begin position="1"/>
        <end position="25"/>
    </location>
</feature>
<keyword evidence="1" id="KW-0732">Signal</keyword>
<protein>
    <recommendedName>
        <fullName evidence="2">Carboxylesterase type B domain-containing protein</fullName>
    </recommendedName>
</protein>
<dbReference type="PANTHER" id="PTHR11559">
    <property type="entry name" value="CARBOXYLESTERASE"/>
    <property type="match status" value="1"/>
</dbReference>
<feature type="domain" description="Carboxylesterase type B" evidence="2">
    <location>
        <begin position="72"/>
        <end position="386"/>
    </location>
</feature>
<dbReference type="InterPro" id="IPR002018">
    <property type="entry name" value="CarbesteraseB"/>
</dbReference>
<evidence type="ECO:0000313" key="3">
    <source>
        <dbReference type="EMBL" id="GLS90792.1"/>
    </source>
</evidence>
<dbReference type="Gene3D" id="3.40.50.1820">
    <property type="entry name" value="alpha/beta hydrolase"/>
    <property type="match status" value="2"/>
</dbReference>
<comment type="caution">
    <text evidence="3">The sequence shown here is derived from an EMBL/GenBank/DDBJ whole genome shotgun (WGS) entry which is preliminary data.</text>
</comment>
<name>A0ABQ6E0C3_9GAMM</name>
<dbReference type="InterPro" id="IPR050309">
    <property type="entry name" value="Type-B_Carboxylest/Lipase"/>
</dbReference>
<gene>
    <name evidence="3" type="ORF">GCM10007916_18590</name>
</gene>
<evidence type="ECO:0000256" key="1">
    <source>
        <dbReference type="SAM" id="SignalP"/>
    </source>
</evidence>
<sequence>MDIIMTLFTRSMLALTISLSLVACSDNGDNKSVEEEDLLPLPPQQVSLEIGDATVQALEESVVVTSVDGDQELTTIEAFKGIDYATSTRLVHSEVKSFEGEIDATGFGAACPQSATTLQVQSEDCLNLNIWRPADATNLPVYVFIHGGDFETGAGSEPLIHADTVVAQGVLENEPFIAVTFNYRLGLLGSMWVDEAQSGNFGLGDQKRALEWVNENISDFGGDSTNVTLMGQGAGAMSIGFLQQTETEEVVTGNYFQRAIMQSNPYGFEYRGYDVAKSFVSDLDVDQLRDIDAYPLADIMLIQEDLLNPVSKLINWLSMSIEVPLVSVDNTPIAAFMPFSPYIEYRARDGILKPEKLGYHTKEQPSQSDFSVPTVLGVNSEESNSFGMLPSLTFLIPTILGLIEDSDLDLGDPESVGQAVYEWLDDDSNAALAIDEISSPGTDSLVSDILACIGLETQEEVLQCVATLIPSTAYEAVTKLFFGLGNTDITEGTAEAPGLLKLTDFFPNPERELSGALANMSQYKTILNDMLFTGPARLKAQQTSESVALYYFGYHASFNVWSYDLSGDIGATEIIDVIKAVGCVSGACNASELPFVFNKAYKIDRTTVSPTAKDRTLMAKMSRLWFSDALFTDYAYSASTDNVLDIDEEGEISVIDDWDLSNEGIDPALREGRLNGLNDLGLILGYMD</sequence>
<reference evidence="4" key="1">
    <citation type="journal article" date="2019" name="Int. J. Syst. Evol. Microbiol.">
        <title>The Global Catalogue of Microorganisms (GCM) 10K type strain sequencing project: providing services to taxonomists for standard genome sequencing and annotation.</title>
        <authorList>
            <consortium name="The Broad Institute Genomics Platform"/>
            <consortium name="The Broad Institute Genome Sequencing Center for Infectious Disease"/>
            <person name="Wu L."/>
            <person name="Ma J."/>
        </authorList>
    </citation>
    <scope>NUCLEOTIDE SEQUENCE [LARGE SCALE GENOMIC DNA]</scope>
    <source>
        <strain evidence="4">NBRC 103166</strain>
    </source>
</reference>
<evidence type="ECO:0000259" key="2">
    <source>
        <dbReference type="Pfam" id="PF00135"/>
    </source>
</evidence>
<proteinExistence type="predicted"/>
<dbReference type="SUPFAM" id="SSF53474">
    <property type="entry name" value="alpha/beta-Hydrolases"/>
    <property type="match status" value="1"/>
</dbReference>
<dbReference type="EMBL" id="BSPQ01000005">
    <property type="protein sequence ID" value="GLS90792.1"/>
    <property type="molecule type" value="Genomic_DNA"/>
</dbReference>
<accession>A0ABQ6E0C3</accession>
<dbReference type="InterPro" id="IPR029058">
    <property type="entry name" value="AB_hydrolase_fold"/>
</dbReference>
<feature type="chain" id="PRO_5047008461" description="Carboxylesterase type B domain-containing protein" evidence="1">
    <location>
        <begin position="26"/>
        <end position="688"/>
    </location>
</feature>
<organism evidence="3 4">
    <name type="scientific">Psychromonas marina</name>
    <dbReference type="NCBI Taxonomy" id="88364"/>
    <lineage>
        <taxon>Bacteria</taxon>
        <taxon>Pseudomonadati</taxon>
        <taxon>Pseudomonadota</taxon>
        <taxon>Gammaproteobacteria</taxon>
        <taxon>Alteromonadales</taxon>
        <taxon>Psychromonadaceae</taxon>
        <taxon>Psychromonas</taxon>
    </lineage>
</organism>